<evidence type="ECO:0000313" key="1">
    <source>
        <dbReference type="EMBL" id="GIX67163.1"/>
    </source>
</evidence>
<dbReference type="EMBL" id="BPLR01001855">
    <property type="protein sequence ID" value="GIX67163.1"/>
    <property type="molecule type" value="Genomic_DNA"/>
</dbReference>
<accession>A0AAV4M4E1</accession>
<protein>
    <submittedName>
        <fullName evidence="1">Uncharacterized protein</fullName>
    </submittedName>
</protein>
<gene>
    <name evidence="1" type="ORF">CEXT_725981</name>
</gene>
<proteinExistence type="predicted"/>
<comment type="caution">
    <text evidence="1">The sequence shown here is derived from an EMBL/GenBank/DDBJ whole genome shotgun (WGS) entry which is preliminary data.</text>
</comment>
<reference evidence="1 2" key="1">
    <citation type="submission" date="2021-06" db="EMBL/GenBank/DDBJ databases">
        <title>Caerostris extrusa draft genome.</title>
        <authorList>
            <person name="Kono N."/>
            <person name="Arakawa K."/>
        </authorList>
    </citation>
    <scope>NUCLEOTIDE SEQUENCE [LARGE SCALE GENOMIC DNA]</scope>
</reference>
<organism evidence="1 2">
    <name type="scientific">Caerostris extrusa</name>
    <name type="common">Bark spider</name>
    <name type="synonym">Caerostris bankana</name>
    <dbReference type="NCBI Taxonomy" id="172846"/>
    <lineage>
        <taxon>Eukaryota</taxon>
        <taxon>Metazoa</taxon>
        <taxon>Ecdysozoa</taxon>
        <taxon>Arthropoda</taxon>
        <taxon>Chelicerata</taxon>
        <taxon>Arachnida</taxon>
        <taxon>Araneae</taxon>
        <taxon>Araneomorphae</taxon>
        <taxon>Entelegynae</taxon>
        <taxon>Araneoidea</taxon>
        <taxon>Araneidae</taxon>
        <taxon>Caerostris</taxon>
    </lineage>
</organism>
<dbReference type="AlphaFoldDB" id="A0AAV4M4E1"/>
<dbReference type="Proteomes" id="UP001054945">
    <property type="component" value="Unassembled WGS sequence"/>
</dbReference>
<sequence length="86" mass="9574">MQKTLCGLEQRLLGGGRIESLKTHPCSWCRSPPLINHPGILKKDYAFIRDQRNNREGLPGCILILRGNQKCLHIVRNKASAAAGIK</sequence>
<keyword evidence="2" id="KW-1185">Reference proteome</keyword>
<name>A0AAV4M4E1_CAEEX</name>
<evidence type="ECO:0000313" key="2">
    <source>
        <dbReference type="Proteomes" id="UP001054945"/>
    </source>
</evidence>